<dbReference type="Proteomes" id="UP000285839">
    <property type="component" value="Unassembled WGS sequence"/>
</dbReference>
<evidence type="ECO:0000313" key="2">
    <source>
        <dbReference type="Proteomes" id="UP000285839"/>
    </source>
</evidence>
<dbReference type="EMBL" id="QRUH01000017">
    <property type="protein sequence ID" value="RGR45789.1"/>
    <property type="molecule type" value="Genomic_DNA"/>
</dbReference>
<evidence type="ECO:0000313" key="1">
    <source>
        <dbReference type="EMBL" id="RGR45789.1"/>
    </source>
</evidence>
<evidence type="ECO:0008006" key="3">
    <source>
        <dbReference type="Google" id="ProtNLM"/>
    </source>
</evidence>
<name>A0A412ELX9_9FIRM</name>
<accession>A0A412ELX9</accession>
<comment type="caution">
    <text evidence="1">The sequence shown here is derived from an EMBL/GenBank/DDBJ whole genome shotgun (WGS) entry which is preliminary data.</text>
</comment>
<proteinExistence type="predicted"/>
<sequence>MPNVRPLNRRYGISKHAFLTAYSYCHQYREWHKALTSGAREDDHGSSVAEIEEKIRKIENTVAEAVQDYPALYPFMLEYVTEEGTTFQQMQQKGIPCGSTLFYTLRRRFYFLMSGRI</sequence>
<protein>
    <recommendedName>
        <fullName evidence="3">Transposase</fullName>
    </recommendedName>
</protein>
<reference evidence="1 2" key="1">
    <citation type="submission" date="2018-08" db="EMBL/GenBank/DDBJ databases">
        <title>A genome reference for cultivated species of the human gut microbiota.</title>
        <authorList>
            <person name="Zou Y."/>
            <person name="Xue W."/>
            <person name="Luo G."/>
        </authorList>
    </citation>
    <scope>NUCLEOTIDE SEQUENCE [LARGE SCALE GENOMIC DNA]</scope>
    <source>
        <strain evidence="1 2">AF25-21</strain>
    </source>
</reference>
<organism evidence="1 2">
    <name type="scientific">Blautia obeum</name>
    <dbReference type="NCBI Taxonomy" id="40520"/>
    <lineage>
        <taxon>Bacteria</taxon>
        <taxon>Bacillati</taxon>
        <taxon>Bacillota</taxon>
        <taxon>Clostridia</taxon>
        <taxon>Lachnospirales</taxon>
        <taxon>Lachnospiraceae</taxon>
        <taxon>Blautia</taxon>
    </lineage>
</organism>
<gene>
    <name evidence="1" type="ORF">DWY46_16520</name>
</gene>
<dbReference type="RefSeq" id="WP_118031680.1">
    <property type="nucleotide sequence ID" value="NZ_QRUH01000017.1"/>
</dbReference>
<dbReference type="AlphaFoldDB" id="A0A412ELX9"/>